<evidence type="ECO:0000256" key="2">
    <source>
        <dbReference type="ARBA" id="ARBA00023125"/>
    </source>
</evidence>
<dbReference type="SMART" id="SM00895">
    <property type="entry name" value="FCD"/>
    <property type="match status" value="1"/>
</dbReference>
<gene>
    <name evidence="5" type="ORF">BS101_04900</name>
</gene>
<dbReference type="PANTHER" id="PTHR43537">
    <property type="entry name" value="TRANSCRIPTIONAL REGULATOR, GNTR FAMILY"/>
    <property type="match status" value="1"/>
</dbReference>
<dbReference type="InterPro" id="IPR036388">
    <property type="entry name" value="WH-like_DNA-bd_sf"/>
</dbReference>
<dbReference type="Proteomes" id="UP000184604">
    <property type="component" value="Chromosome"/>
</dbReference>
<organism evidence="5 6">
    <name type="scientific">Clostridium kluyveri</name>
    <dbReference type="NCBI Taxonomy" id="1534"/>
    <lineage>
        <taxon>Bacteria</taxon>
        <taxon>Bacillati</taxon>
        <taxon>Bacillota</taxon>
        <taxon>Clostridia</taxon>
        <taxon>Eubacteriales</taxon>
        <taxon>Clostridiaceae</taxon>
        <taxon>Clostridium</taxon>
    </lineage>
</organism>
<dbReference type="Pfam" id="PF07729">
    <property type="entry name" value="FCD"/>
    <property type="match status" value="1"/>
</dbReference>
<dbReference type="PROSITE" id="PS50949">
    <property type="entry name" value="HTH_GNTR"/>
    <property type="match status" value="1"/>
</dbReference>
<dbReference type="Gene3D" id="1.10.10.10">
    <property type="entry name" value="Winged helix-like DNA-binding domain superfamily/Winged helix DNA-binding domain"/>
    <property type="match status" value="1"/>
</dbReference>
<dbReference type="SMART" id="SM00345">
    <property type="entry name" value="HTH_GNTR"/>
    <property type="match status" value="1"/>
</dbReference>
<evidence type="ECO:0000259" key="4">
    <source>
        <dbReference type="PROSITE" id="PS50949"/>
    </source>
</evidence>
<accession>A0A1L5F524</accession>
<keyword evidence="2" id="KW-0238">DNA-binding</keyword>
<dbReference type="Pfam" id="PF00392">
    <property type="entry name" value="GntR"/>
    <property type="match status" value="1"/>
</dbReference>
<dbReference type="GO" id="GO:0003700">
    <property type="term" value="F:DNA-binding transcription factor activity"/>
    <property type="evidence" value="ECO:0007669"/>
    <property type="project" value="InterPro"/>
</dbReference>
<sequence>MNILPKIGDKVSLTQKAYDAIKDAIMSNKFKPGELLIEERLAKQLAISRTPLRSALKMLAYEHLVTINSSRNVIVSSIDKNDIDNITVVRESLEVAVIKQLQFNITEKQIKELDRMLKDQIEACQNENYELFIDLEYKFHVSMAEFTRNKWMYEMVKNINTIVQRYLILSGSLKRYAQIALEEHEKILKAIKDCDYRKASYNMKWHITNVSKRMLE</sequence>
<feature type="domain" description="HTH gntR-type" evidence="4">
    <location>
        <begin position="11"/>
        <end position="78"/>
    </location>
</feature>
<keyword evidence="1" id="KW-0805">Transcription regulation</keyword>
<evidence type="ECO:0000256" key="1">
    <source>
        <dbReference type="ARBA" id="ARBA00023015"/>
    </source>
</evidence>
<proteinExistence type="predicted"/>
<dbReference type="InterPro" id="IPR036390">
    <property type="entry name" value="WH_DNA-bd_sf"/>
</dbReference>
<dbReference type="AlphaFoldDB" id="A0A1L5F524"/>
<dbReference type="RefSeq" id="WP_073537810.1">
    <property type="nucleotide sequence ID" value="NZ_CP018335.1"/>
</dbReference>
<dbReference type="InterPro" id="IPR000524">
    <property type="entry name" value="Tscrpt_reg_HTH_GntR"/>
</dbReference>
<dbReference type="PANTHER" id="PTHR43537:SF24">
    <property type="entry name" value="GLUCONATE OPERON TRANSCRIPTIONAL REPRESSOR"/>
    <property type="match status" value="1"/>
</dbReference>
<name>A0A1L5F524_CLOKL</name>
<dbReference type="SUPFAM" id="SSF48008">
    <property type="entry name" value="GntR ligand-binding domain-like"/>
    <property type="match status" value="1"/>
</dbReference>
<keyword evidence="3" id="KW-0804">Transcription</keyword>
<evidence type="ECO:0000256" key="3">
    <source>
        <dbReference type="ARBA" id="ARBA00023163"/>
    </source>
</evidence>
<dbReference type="InterPro" id="IPR008920">
    <property type="entry name" value="TF_FadR/GntR_C"/>
</dbReference>
<protein>
    <submittedName>
        <fullName evidence="5">GntR family transcriptional regulator</fullName>
    </submittedName>
</protein>
<dbReference type="EMBL" id="CP018335">
    <property type="protein sequence ID" value="APM38121.1"/>
    <property type="molecule type" value="Genomic_DNA"/>
</dbReference>
<dbReference type="SUPFAM" id="SSF46785">
    <property type="entry name" value="Winged helix' DNA-binding domain"/>
    <property type="match status" value="1"/>
</dbReference>
<dbReference type="CDD" id="cd07377">
    <property type="entry name" value="WHTH_GntR"/>
    <property type="match status" value="1"/>
</dbReference>
<dbReference type="Gene3D" id="1.20.120.530">
    <property type="entry name" value="GntR ligand-binding domain-like"/>
    <property type="match status" value="1"/>
</dbReference>
<evidence type="ECO:0000313" key="6">
    <source>
        <dbReference type="Proteomes" id="UP000184604"/>
    </source>
</evidence>
<dbReference type="OrthoDB" id="9781630at2"/>
<evidence type="ECO:0000313" key="5">
    <source>
        <dbReference type="EMBL" id="APM38121.1"/>
    </source>
</evidence>
<dbReference type="GO" id="GO:0003677">
    <property type="term" value="F:DNA binding"/>
    <property type="evidence" value="ECO:0007669"/>
    <property type="project" value="UniProtKB-KW"/>
</dbReference>
<dbReference type="InterPro" id="IPR011711">
    <property type="entry name" value="GntR_C"/>
</dbReference>
<reference evidence="5 6" key="1">
    <citation type="submission" date="2016-12" db="EMBL/GenBank/DDBJ databases">
        <title>Complete genome sequence of Clostridium kluyveri JZZ isolated from the pit mud of a Chinese flavor liquor-making factory.</title>
        <authorList>
            <person name="Wang Y."/>
        </authorList>
    </citation>
    <scope>NUCLEOTIDE SEQUENCE [LARGE SCALE GENOMIC DNA]</scope>
    <source>
        <strain evidence="5 6">JZZ</strain>
    </source>
</reference>